<accession>A0ACC2I8Y8</accession>
<evidence type="ECO:0000313" key="1">
    <source>
        <dbReference type="EMBL" id="KAJ8111656.1"/>
    </source>
</evidence>
<sequence length="115" mass="13288">MSPAEGNYEIYNKELLAIVRCFEQWRPELEGAAHLIQSEYLSRFDFTITYRPGKEGEKPDALTRRSQDISAQEEAQQAQNQTLLRPGLFTELNLTETNRSITEIIDNKYADNSFI</sequence>
<reference evidence="1" key="1">
    <citation type="submission" date="2022-11" db="EMBL/GenBank/DDBJ databases">
        <title>Genome Sequence of Boeremia exigua.</title>
        <authorList>
            <person name="Buettner E."/>
        </authorList>
    </citation>
    <scope>NUCLEOTIDE SEQUENCE</scope>
    <source>
        <strain evidence="1">CU02</strain>
    </source>
</reference>
<dbReference type="EMBL" id="JAPHNI010000386">
    <property type="protein sequence ID" value="KAJ8111656.1"/>
    <property type="molecule type" value="Genomic_DNA"/>
</dbReference>
<organism evidence="1 2">
    <name type="scientific">Boeremia exigua</name>
    <dbReference type="NCBI Taxonomy" id="749465"/>
    <lineage>
        <taxon>Eukaryota</taxon>
        <taxon>Fungi</taxon>
        <taxon>Dikarya</taxon>
        <taxon>Ascomycota</taxon>
        <taxon>Pezizomycotina</taxon>
        <taxon>Dothideomycetes</taxon>
        <taxon>Pleosporomycetidae</taxon>
        <taxon>Pleosporales</taxon>
        <taxon>Pleosporineae</taxon>
        <taxon>Didymellaceae</taxon>
        <taxon>Boeremia</taxon>
    </lineage>
</organism>
<name>A0ACC2I8Y8_9PLEO</name>
<keyword evidence="2" id="KW-1185">Reference proteome</keyword>
<evidence type="ECO:0000313" key="2">
    <source>
        <dbReference type="Proteomes" id="UP001153331"/>
    </source>
</evidence>
<protein>
    <submittedName>
        <fullName evidence="1">Uncharacterized protein</fullName>
    </submittedName>
</protein>
<comment type="caution">
    <text evidence="1">The sequence shown here is derived from an EMBL/GenBank/DDBJ whole genome shotgun (WGS) entry which is preliminary data.</text>
</comment>
<gene>
    <name evidence="1" type="ORF">OPT61_g5798</name>
</gene>
<dbReference type="Proteomes" id="UP001153331">
    <property type="component" value="Unassembled WGS sequence"/>
</dbReference>
<proteinExistence type="predicted"/>